<dbReference type="GO" id="GO:0050852">
    <property type="term" value="P:T cell receptor signaling pathway"/>
    <property type="evidence" value="ECO:0007669"/>
    <property type="project" value="TreeGrafter"/>
</dbReference>
<evidence type="ECO:0000256" key="7">
    <source>
        <dbReference type="ARBA" id="ARBA00023180"/>
    </source>
</evidence>
<evidence type="ECO:0000259" key="13">
    <source>
        <dbReference type="PROSITE" id="PS50835"/>
    </source>
</evidence>
<evidence type="ECO:0000256" key="8">
    <source>
        <dbReference type="ARBA" id="ARBA00023319"/>
    </source>
</evidence>
<dbReference type="SMART" id="SM00406">
    <property type="entry name" value="IGv"/>
    <property type="match status" value="1"/>
</dbReference>
<feature type="region of interest" description="Disordered" evidence="10">
    <location>
        <begin position="301"/>
        <end position="374"/>
    </location>
</feature>
<keyword evidence="15" id="KW-1185">Reference proteome</keyword>
<dbReference type="InterPro" id="IPR003599">
    <property type="entry name" value="Ig_sub"/>
</dbReference>
<protein>
    <recommendedName>
        <fullName evidence="13">Ig-like domain-containing protein</fullName>
    </recommendedName>
</protein>
<keyword evidence="3 12" id="KW-0732">Signal</keyword>
<reference evidence="14" key="2">
    <citation type="submission" date="2025-08" db="UniProtKB">
        <authorList>
            <consortium name="Ensembl"/>
        </authorList>
    </citation>
    <scope>IDENTIFICATION</scope>
</reference>
<dbReference type="Pfam" id="PF22705">
    <property type="entry name" value="C2-set_3"/>
    <property type="match status" value="1"/>
</dbReference>
<keyword evidence="5 11" id="KW-0472">Membrane</keyword>
<keyword evidence="6" id="KW-1015">Disulfide bond</keyword>
<dbReference type="GO" id="GO:0001817">
    <property type="term" value="P:regulation of cytokine production"/>
    <property type="evidence" value="ECO:0007669"/>
    <property type="project" value="TreeGrafter"/>
</dbReference>
<comment type="similarity">
    <text evidence="9">Belongs to the SKINT family.</text>
</comment>
<dbReference type="Ensembl" id="ENSATET00000019144.3">
    <property type="protein sequence ID" value="ENSATEP00000018828.3"/>
    <property type="gene ID" value="ENSATEG00000013207.3"/>
</dbReference>
<sequence length="374" mass="41800">MTQNSCLLFLRSPLRPLRVLVFYLLLSSCRGEPELIGSTQPIVARVGDDVTLPCHFEPVMDAVMMTLEWSRSDLNNVIVYVWRSGQEYVKENHPSYTGRTSLFTDELKHGNISLKLSEVKLSDKGTYKCFIPKLNKQTLVELVVATDAAASPVISLAGIDGDKGGLVLQCESKGWYPEPELLWLDAEGKILSAGPTETVRGPDDLYTVSSRVTVEKRHSNNITCRVQQSNINQTRETQIKVTDDFFNFQTRASSSSSSSAATVAVSVSLAVCLLFIILLVFFLWKMKMISKSKICQWKKSVGGEKKNQKTEEEKEREQLMINKTEQMELGTSGAAPAGSSTAVLKNHQKSTEKKLNETENELKKKNEELKRQVN</sequence>
<keyword evidence="2 11" id="KW-0812">Transmembrane</keyword>
<keyword evidence="4 11" id="KW-1133">Transmembrane helix</keyword>
<dbReference type="PANTHER" id="PTHR24100">
    <property type="entry name" value="BUTYROPHILIN"/>
    <property type="match status" value="1"/>
</dbReference>
<evidence type="ECO:0000256" key="11">
    <source>
        <dbReference type="SAM" id="Phobius"/>
    </source>
</evidence>
<feature type="compositionally biased region" description="Basic and acidic residues" evidence="10">
    <location>
        <begin position="349"/>
        <end position="374"/>
    </location>
</feature>
<dbReference type="FunFam" id="2.60.40.10:FF:000088">
    <property type="entry name" value="Butyrophilin subfamily 1 member A1"/>
    <property type="match status" value="1"/>
</dbReference>
<reference evidence="14" key="3">
    <citation type="submission" date="2025-09" db="UniProtKB">
        <authorList>
            <consortium name="Ensembl"/>
        </authorList>
    </citation>
    <scope>IDENTIFICATION</scope>
</reference>
<dbReference type="SMART" id="SM00409">
    <property type="entry name" value="IG"/>
    <property type="match status" value="1"/>
</dbReference>
<feature type="transmembrane region" description="Helical" evidence="11">
    <location>
        <begin position="260"/>
        <end position="284"/>
    </location>
</feature>
<dbReference type="InterPro" id="IPR013106">
    <property type="entry name" value="Ig_V-set"/>
</dbReference>
<dbReference type="SUPFAM" id="SSF48726">
    <property type="entry name" value="Immunoglobulin"/>
    <property type="match status" value="2"/>
</dbReference>
<dbReference type="AlphaFoldDB" id="A0A3Q1IM78"/>
<dbReference type="GO" id="GO:1903037">
    <property type="term" value="P:regulation of leukocyte cell-cell adhesion"/>
    <property type="evidence" value="ECO:0007669"/>
    <property type="project" value="UniProtKB-ARBA"/>
</dbReference>
<accession>A0A3Q1IM78</accession>
<reference evidence="14" key="1">
    <citation type="submission" date="2021-04" db="EMBL/GenBank/DDBJ databases">
        <authorList>
            <consortium name="Wellcome Sanger Institute Data Sharing"/>
        </authorList>
    </citation>
    <scope>NUCLEOTIDE SEQUENCE [LARGE SCALE GENOMIC DNA]</scope>
</reference>
<evidence type="ECO:0000256" key="1">
    <source>
        <dbReference type="ARBA" id="ARBA00004370"/>
    </source>
</evidence>
<dbReference type="Pfam" id="PF07686">
    <property type="entry name" value="V-set"/>
    <property type="match status" value="1"/>
</dbReference>
<name>A0A3Q1IM78_ANATE</name>
<dbReference type="FunFam" id="2.60.40.10:FF:000142">
    <property type="entry name" value="V-set domain-containing T-cell activation inhibitor 1"/>
    <property type="match status" value="1"/>
</dbReference>
<organism evidence="14 15">
    <name type="scientific">Anabas testudineus</name>
    <name type="common">Climbing perch</name>
    <name type="synonym">Anthias testudineus</name>
    <dbReference type="NCBI Taxonomy" id="64144"/>
    <lineage>
        <taxon>Eukaryota</taxon>
        <taxon>Metazoa</taxon>
        <taxon>Chordata</taxon>
        <taxon>Craniata</taxon>
        <taxon>Vertebrata</taxon>
        <taxon>Euteleostomi</taxon>
        <taxon>Actinopterygii</taxon>
        <taxon>Neopterygii</taxon>
        <taxon>Teleostei</taxon>
        <taxon>Neoteleostei</taxon>
        <taxon>Acanthomorphata</taxon>
        <taxon>Anabantaria</taxon>
        <taxon>Anabantiformes</taxon>
        <taxon>Anabantoidei</taxon>
        <taxon>Anabantidae</taxon>
        <taxon>Anabas</taxon>
    </lineage>
</organism>
<dbReference type="InterPro" id="IPR050504">
    <property type="entry name" value="IgSF_BTN/MOG"/>
</dbReference>
<comment type="subcellular location">
    <subcellularLocation>
        <location evidence="1">Membrane</location>
    </subcellularLocation>
</comment>
<dbReference type="InParanoid" id="A0A3Q1IM78"/>
<evidence type="ECO:0000313" key="15">
    <source>
        <dbReference type="Proteomes" id="UP000265040"/>
    </source>
</evidence>
<feature type="chain" id="PRO_5043949522" description="Ig-like domain-containing protein" evidence="12">
    <location>
        <begin position="32"/>
        <end position="374"/>
    </location>
</feature>
<evidence type="ECO:0000256" key="3">
    <source>
        <dbReference type="ARBA" id="ARBA00022729"/>
    </source>
</evidence>
<dbReference type="InterPro" id="IPR013783">
    <property type="entry name" value="Ig-like_fold"/>
</dbReference>
<keyword evidence="8" id="KW-0393">Immunoglobulin domain</keyword>
<feature type="compositionally biased region" description="Low complexity" evidence="10">
    <location>
        <begin position="330"/>
        <end position="342"/>
    </location>
</feature>
<evidence type="ECO:0000256" key="4">
    <source>
        <dbReference type="ARBA" id="ARBA00022989"/>
    </source>
</evidence>
<dbReference type="GO" id="GO:0042110">
    <property type="term" value="P:T cell activation"/>
    <property type="evidence" value="ECO:0007669"/>
    <property type="project" value="UniProtKB-ARBA"/>
</dbReference>
<dbReference type="Proteomes" id="UP000265040">
    <property type="component" value="Chromosome 18"/>
</dbReference>
<feature type="domain" description="Ig-like" evidence="13">
    <location>
        <begin position="33"/>
        <end position="140"/>
    </location>
</feature>
<evidence type="ECO:0000256" key="2">
    <source>
        <dbReference type="ARBA" id="ARBA00022692"/>
    </source>
</evidence>
<evidence type="ECO:0000256" key="5">
    <source>
        <dbReference type="ARBA" id="ARBA00023136"/>
    </source>
</evidence>
<evidence type="ECO:0000256" key="6">
    <source>
        <dbReference type="ARBA" id="ARBA00023157"/>
    </source>
</evidence>
<feature type="compositionally biased region" description="Basic and acidic residues" evidence="10">
    <location>
        <begin position="301"/>
        <end position="318"/>
    </location>
</feature>
<dbReference type="InterPro" id="IPR036179">
    <property type="entry name" value="Ig-like_dom_sf"/>
</dbReference>
<evidence type="ECO:0000256" key="9">
    <source>
        <dbReference type="ARBA" id="ARBA00038221"/>
    </source>
</evidence>
<dbReference type="InterPro" id="IPR007110">
    <property type="entry name" value="Ig-like_dom"/>
</dbReference>
<dbReference type="GO" id="GO:0050863">
    <property type="term" value="P:regulation of T cell activation"/>
    <property type="evidence" value="ECO:0007669"/>
    <property type="project" value="UniProtKB-ARBA"/>
</dbReference>
<proteinExistence type="inferred from homology"/>
<dbReference type="PROSITE" id="PS50835">
    <property type="entry name" value="IG_LIKE"/>
    <property type="match status" value="2"/>
</dbReference>
<dbReference type="GO" id="GO:0009897">
    <property type="term" value="C:external side of plasma membrane"/>
    <property type="evidence" value="ECO:0007669"/>
    <property type="project" value="TreeGrafter"/>
</dbReference>
<dbReference type="GeneTree" id="ENSGT01050000244843"/>
<dbReference type="Gene3D" id="2.60.40.10">
    <property type="entry name" value="Immunoglobulins"/>
    <property type="match status" value="2"/>
</dbReference>
<keyword evidence="7" id="KW-0325">Glycoprotein</keyword>
<evidence type="ECO:0000256" key="12">
    <source>
        <dbReference type="SAM" id="SignalP"/>
    </source>
</evidence>
<feature type="domain" description="Ig-like" evidence="13">
    <location>
        <begin position="152"/>
        <end position="240"/>
    </location>
</feature>
<feature type="signal peptide" evidence="12">
    <location>
        <begin position="1"/>
        <end position="31"/>
    </location>
</feature>
<dbReference type="GO" id="GO:0005102">
    <property type="term" value="F:signaling receptor binding"/>
    <property type="evidence" value="ECO:0007669"/>
    <property type="project" value="TreeGrafter"/>
</dbReference>
<evidence type="ECO:0000313" key="14">
    <source>
        <dbReference type="Ensembl" id="ENSATEP00000018828.3"/>
    </source>
</evidence>
<dbReference type="InterPro" id="IPR053896">
    <property type="entry name" value="BTN3A2-like_Ig-C"/>
</dbReference>
<dbReference type="PANTHER" id="PTHR24100:SF151">
    <property type="entry name" value="ICOS LIGAND"/>
    <property type="match status" value="1"/>
</dbReference>
<evidence type="ECO:0000256" key="10">
    <source>
        <dbReference type="SAM" id="MobiDB-lite"/>
    </source>
</evidence>